<dbReference type="Proteomes" id="UP000503399">
    <property type="component" value="Chromosome"/>
</dbReference>
<gene>
    <name evidence="2" type="ORF">R50_0763</name>
</gene>
<feature type="region of interest" description="Disordered" evidence="1">
    <location>
        <begin position="1"/>
        <end position="45"/>
    </location>
</feature>
<protein>
    <submittedName>
        <fullName evidence="2">Uncharacterized protein</fullName>
    </submittedName>
</protein>
<dbReference type="EMBL" id="LR778114">
    <property type="protein sequence ID" value="CAB1128269.1"/>
    <property type="molecule type" value="Genomic_DNA"/>
</dbReference>
<dbReference type="AlphaFoldDB" id="A0A6F8ZF96"/>
<evidence type="ECO:0000256" key="1">
    <source>
        <dbReference type="SAM" id="MobiDB-lite"/>
    </source>
</evidence>
<dbReference type="KEGG" id="hfv:R50_0763"/>
<evidence type="ECO:0000313" key="2">
    <source>
        <dbReference type="EMBL" id="CAB1128269.1"/>
    </source>
</evidence>
<accession>A0A6F8ZF96</accession>
<feature type="compositionally biased region" description="Low complexity" evidence="1">
    <location>
        <begin position="11"/>
        <end position="33"/>
    </location>
</feature>
<proteinExistence type="predicted"/>
<organism evidence="2 3">
    <name type="scientific">Candidatus Hydrogenisulfobacillus filiaventi</name>
    <dbReference type="NCBI Taxonomy" id="2707344"/>
    <lineage>
        <taxon>Bacteria</taxon>
        <taxon>Bacillati</taxon>
        <taxon>Bacillota</taxon>
        <taxon>Clostridia</taxon>
        <taxon>Eubacteriales</taxon>
        <taxon>Clostridiales Family XVII. Incertae Sedis</taxon>
        <taxon>Candidatus Hydrogenisulfobacillus</taxon>
    </lineage>
</organism>
<sequence length="174" mass="18177">MRSHERTHGQGAVPRGRGPRGRPAPGGRVASPPLRRTPLPLEASGRVRHLAGIDGSGLRDGAAARAARHCAGGRHPGPGPGAGPGAVSRLHAPVREPQHRLACAHDQPGLPVRLRAGGGLNLDYDVQVGGLLIPGRDRGVQPRYPPPRQARMPAGIRAFSCPAGRIPARGRESY</sequence>
<feature type="region of interest" description="Disordered" evidence="1">
    <location>
        <begin position="64"/>
        <end position="90"/>
    </location>
</feature>
<reference evidence="2 3" key="1">
    <citation type="submission" date="2020-02" db="EMBL/GenBank/DDBJ databases">
        <authorList>
            <person name="Hogendoorn C."/>
        </authorList>
    </citation>
    <scope>NUCLEOTIDE SEQUENCE [LARGE SCALE GENOMIC DNA]</scope>
    <source>
        <strain evidence="2">R501</strain>
    </source>
</reference>
<name>A0A6F8ZF96_9FIRM</name>
<keyword evidence="3" id="KW-1185">Reference proteome</keyword>
<evidence type="ECO:0000313" key="3">
    <source>
        <dbReference type="Proteomes" id="UP000503399"/>
    </source>
</evidence>
<feature type="compositionally biased region" description="Gly residues" evidence="1">
    <location>
        <begin position="74"/>
        <end position="84"/>
    </location>
</feature>